<dbReference type="SUPFAM" id="SSF53850">
    <property type="entry name" value="Periplasmic binding protein-like II"/>
    <property type="match status" value="1"/>
</dbReference>
<evidence type="ECO:0000313" key="5">
    <source>
        <dbReference type="EMBL" id="UNK45707.1"/>
    </source>
</evidence>
<comment type="similarity">
    <text evidence="2">Belongs to the bacterial solute-binding protein SsuA/TauA family.</text>
</comment>
<dbReference type="InterPro" id="IPR015168">
    <property type="entry name" value="SsuA/THI5"/>
</dbReference>
<name>A0ABY3WBM2_9MICC</name>
<evidence type="ECO:0000313" key="6">
    <source>
        <dbReference type="Proteomes" id="UP000829069"/>
    </source>
</evidence>
<evidence type="ECO:0000259" key="4">
    <source>
        <dbReference type="Pfam" id="PF09084"/>
    </source>
</evidence>
<dbReference type="PANTHER" id="PTHR30024">
    <property type="entry name" value="ALIPHATIC SULFONATES-BINDING PROTEIN-RELATED"/>
    <property type="match status" value="1"/>
</dbReference>
<dbReference type="RefSeq" id="WP_241913894.1">
    <property type="nucleotide sequence ID" value="NZ_CP093326.1"/>
</dbReference>
<dbReference type="Pfam" id="PF09084">
    <property type="entry name" value="NMT1"/>
    <property type="match status" value="1"/>
</dbReference>
<protein>
    <submittedName>
        <fullName evidence="5">ABC transporter substrate-binding protein</fullName>
    </submittedName>
</protein>
<evidence type="ECO:0000256" key="3">
    <source>
        <dbReference type="ARBA" id="ARBA00022729"/>
    </source>
</evidence>
<dbReference type="EMBL" id="CP093326">
    <property type="protein sequence ID" value="UNK45707.1"/>
    <property type="molecule type" value="Genomic_DNA"/>
</dbReference>
<dbReference type="Gene3D" id="3.40.190.10">
    <property type="entry name" value="Periplasmic binding protein-like II"/>
    <property type="match status" value="2"/>
</dbReference>
<accession>A0ABY3WBM2</accession>
<comment type="subcellular location">
    <subcellularLocation>
        <location evidence="1">Periplasm</location>
    </subcellularLocation>
</comment>
<dbReference type="PANTHER" id="PTHR30024:SF47">
    <property type="entry name" value="TAURINE-BINDING PERIPLASMIC PROTEIN"/>
    <property type="match status" value="1"/>
</dbReference>
<reference evidence="5 6" key="1">
    <citation type="submission" date="2022-03" db="EMBL/GenBank/DDBJ databases">
        <title>Isotopic signatures of nitrous oxide derived from detoxification processes.</title>
        <authorList>
            <person name="Behrendt U."/>
            <person name="Buchen C."/>
            <person name="Well R."/>
            <person name="Ulrich A."/>
            <person name="Rohe L."/>
            <person name="Kolb S."/>
            <person name="Schloter M."/>
            <person name="Horn M.A."/>
            <person name="Augustin J."/>
        </authorList>
    </citation>
    <scope>NUCLEOTIDE SEQUENCE [LARGE SCALE GENOMIC DNA]</scope>
    <source>
        <strain evidence="5 6">S4-C24</strain>
    </source>
</reference>
<dbReference type="Proteomes" id="UP000829069">
    <property type="component" value="Chromosome"/>
</dbReference>
<feature type="domain" description="SsuA/THI5-like" evidence="4">
    <location>
        <begin position="16"/>
        <end position="197"/>
    </location>
</feature>
<keyword evidence="6" id="KW-1185">Reference proteome</keyword>
<evidence type="ECO:0000256" key="2">
    <source>
        <dbReference type="ARBA" id="ARBA00010742"/>
    </source>
</evidence>
<evidence type="ECO:0000256" key="1">
    <source>
        <dbReference type="ARBA" id="ARBA00004418"/>
    </source>
</evidence>
<sequence>MPPVPYLMAAHQGMLDGLDVDTTRATSSASQLEGLISGELDLAVTAIDNLFEWTKAGADLRLVAQVEKTTPLGLYARDSAESLADLAGRRFAVDALSNGFALAARRVLQDAGVEVHYVEVGGVRERFDALVAGDADATLLGPPIDELAVAAGMRCLAAVNSLLPDFPGQGLVVRAPLVGSEELHDYLRALVGGAEYCRSLSADDGVAFLSQCGFSTAAAAAWEARPDTLEVSSSGLAVLTDIRRSLGMLPQGIELAALCDAGPLRRATETVER</sequence>
<proteinExistence type="inferred from homology"/>
<keyword evidence="3" id="KW-0732">Signal</keyword>
<organism evidence="5 6">
    <name type="scientific">Arthrobacter sulfonylureivorans</name>
    <dbReference type="NCBI Taxonomy" id="2486855"/>
    <lineage>
        <taxon>Bacteria</taxon>
        <taxon>Bacillati</taxon>
        <taxon>Actinomycetota</taxon>
        <taxon>Actinomycetes</taxon>
        <taxon>Micrococcales</taxon>
        <taxon>Micrococcaceae</taxon>
        <taxon>Arthrobacter</taxon>
    </lineage>
</organism>
<gene>
    <name evidence="5" type="ORF">MNQ99_17605</name>
</gene>